<name>A0A173YU80_9BACE</name>
<evidence type="ECO:0000313" key="5">
    <source>
        <dbReference type="Proteomes" id="UP000095517"/>
    </source>
</evidence>
<dbReference type="InterPro" id="IPR045957">
    <property type="entry name" value="DUF6377"/>
</dbReference>
<keyword evidence="2" id="KW-0472">Membrane</keyword>
<sequence>MTNPFIYRKLSVLFLLFITFGNVYSKNKEMEQLFSRLDSVLTNSEKYVLEKEDKIEELRKKQSMPLKPEEKLWLNKMLYDEYFVYNADSAMVYVNNNIEIANALGRKDKEQEWILHKVFLLAAQGLLNEAEKELLNVDITSLSKENMYQYYDTKIYLYSHLVQFIGNRLELTNSYYNLEKEFKHEAKKYITPDHPSYYSFCASLHREYPRSAEGDSIKLKLKNIVDKSSLSTRVDAINSYMLAIMFYNEGDEDNYVKYLIYSAITDIKICNRDIASLEELSNILYLREDIDRGYTYISYCFKAALLYPNRVRVINISTVMDKLQQAYRERNKIQESKLRKSLYTTSILSIVLLISILLIYFQFRKLSRSRKKLNESNRLLNSHVKELSEAQRMLGEVNGELSEVNEKLKVINNQLLESNYVKEEYIGYVFSICSNYITKLEEYRKNISRKLKAGQIDDIKSLTSNITMVQSELKEFYHSFDAIFLHVYPDFVKDFNSLLRPEEKIMLKEGELLNTELRIYALVRLGINDSMKIAEFLHCSPQTVYNNRLKTRNKAIIPKEEFTETVRSLGKMQK</sequence>
<feature type="transmembrane region" description="Helical" evidence="2">
    <location>
        <begin position="342"/>
        <end position="363"/>
    </location>
</feature>
<accession>A0A173YU80</accession>
<dbReference type="RefSeq" id="WP_082436433.1">
    <property type="nucleotide sequence ID" value="NZ_CABIXA010000003.1"/>
</dbReference>
<keyword evidence="2" id="KW-0812">Transmembrane</keyword>
<proteinExistence type="predicted"/>
<feature type="coiled-coil region" evidence="1">
    <location>
        <begin position="370"/>
        <end position="414"/>
    </location>
</feature>
<evidence type="ECO:0000313" key="4">
    <source>
        <dbReference type="EMBL" id="CUN66963.1"/>
    </source>
</evidence>
<evidence type="ECO:0000259" key="3">
    <source>
        <dbReference type="Pfam" id="PF19904"/>
    </source>
</evidence>
<organism evidence="4 5">
    <name type="scientific">Bacteroides finegoldii</name>
    <dbReference type="NCBI Taxonomy" id="338188"/>
    <lineage>
        <taxon>Bacteria</taxon>
        <taxon>Pseudomonadati</taxon>
        <taxon>Bacteroidota</taxon>
        <taxon>Bacteroidia</taxon>
        <taxon>Bacteroidales</taxon>
        <taxon>Bacteroidaceae</taxon>
        <taxon>Bacteroides</taxon>
    </lineage>
</organism>
<dbReference type="AlphaFoldDB" id="A0A173YU80"/>
<dbReference type="Pfam" id="PF19904">
    <property type="entry name" value="DUF6377"/>
    <property type="match status" value="1"/>
</dbReference>
<gene>
    <name evidence="4" type="ORF">ERS852397_00626</name>
</gene>
<evidence type="ECO:0000256" key="1">
    <source>
        <dbReference type="SAM" id="Coils"/>
    </source>
</evidence>
<dbReference type="Proteomes" id="UP000095517">
    <property type="component" value="Unassembled WGS sequence"/>
</dbReference>
<dbReference type="EMBL" id="CYZH01000003">
    <property type="protein sequence ID" value="CUN66963.1"/>
    <property type="molecule type" value="Genomic_DNA"/>
</dbReference>
<evidence type="ECO:0000256" key="2">
    <source>
        <dbReference type="SAM" id="Phobius"/>
    </source>
</evidence>
<reference evidence="4 5" key="1">
    <citation type="submission" date="2015-09" db="EMBL/GenBank/DDBJ databases">
        <authorList>
            <consortium name="Pathogen Informatics"/>
        </authorList>
    </citation>
    <scope>NUCLEOTIDE SEQUENCE [LARGE SCALE GENOMIC DNA]</scope>
    <source>
        <strain evidence="4 5">2789STDY5608840</strain>
    </source>
</reference>
<dbReference type="STRING" id="338188.ERS852397_00626"/>
<keyword evidence="1" id="KW-0175">Coiled coil</keyword>
<feature type="domain" description="DUF6377" evidence="3">
    <location>
        <begin position="266"/>
        <end position="534"/>
    </location>
</feature>
<keyword evidence="2" id="KW-1133">Transmembrane helix</keyword>
<protein>
    <submittedName>
        <fullName evidence="4">Regulatory protein</fullName>
    </submittedName>
</protein>